<dbReference type="Proteomes" id="UP000276133">
    <property type="component" value="Unassembled WGS sequence"/>
</dbReference>
<evidence type="ECO:0000313" key="2">
    <source>
        <dbReference type="Proteomes" id="UP000276133"/>
    </source>
</evidence>
<dbReference type="AlphaFoldDB" id="A0A3M7SM61"/>
<comment type="caution">
    <text evidence="1">The sequence shown here is derived from an EMBL/GenBank/DDBJ whole genome shotgun (WGS) entry which is preliminary data.</text>
</comment>
<sequence>MSLARYSASEGSRRDAKVYFVRYEAAGIASQEFADALVFEKVEKVVHFFVGDNEFGFFGRRLAASDGHWQRVVLGLNRVHIVIGALDSAAQISVRLLAVVVAIDLLLQLLLSGFGA</sequence>
<name>A0A3M7SM61_BRAPC</name>
<accession>A0A3M7SM61</accession>
<protein>
    <submittedName>
        <fullName evidence="1">Uncharacterized protein</fullName>
    </submittedName>
</protein>
<gene>
    <name evidence="1" type="ORF">BpHYR1_037030</name>
</gene>
<keyword evidence="2" id="KW-1185">Reference proteome</keyword>
<evidence type="ECO:0000313" key="1">
    <source>
        <dbReference type="EMBL" id="RNA36934.1"/>
    </source>
</evidence>
<organism evidence="1 2">
    <name type="scientific">Brachionus plicatilis</name>
    <name type="common">Marine rotifer</name>
    <name type="synonym">Brachionus muelleri</name>
    <dbReference type="NCBI Taxonomy" id="10195"/>
    <lineage>
        <taxon>Eukaryota</taxon>
        <taxon>Metazoa</taxon>
        <taxon>Spiralia</taxon>
        <taxon>Gnathifera</taxon>
        <taxon>Rotifera</taxon>
        <taxon>Eurotatoria</taxon>
        <taxon>Monogononta</taxon>
        <taxon>Pseudotrocha</taxon>
        <taxon>Ploima</taxon>
        <taxon>Brachionidae</taxon>
        <taxon>Brachionus</taxon>
    </lineage>
</organism>
<reference evidence="1 2" key="1">
    <citation type="journal article" date="2018" name="Sci. Rep.">
        <title>Genomic signatures of local adaptation to the degree of environmental predictability in rotifers.</title>
        <authorList>
            <person name="Franch-Gras L."/>
            <person name="Hahn C."/>
            <person name="Garcia-Roger E.M."/>
            <person name="Carmona M.J."/>
            <person name="Serra M."/>
            <person name="Gomez A."/>
        </authorList>
    </citation>
    <scope>NUCLEOTIDE SEQUENCE [LARGE SCALE GENOMIC DNA]</scope>
    <source>
        <strain evidence="1">HYR1</strain>
    </source>
</reference>
<proteinExistence type="predicted"/>
<dbReference type="EMBL" id="REGN01001111">
    <property type="protein sequence ID" value="RNA36934.1"/>
    <property type="molecule type" value="Genomic_DNA"/>
</dbReference>